<organism evidence="2 3">
    <name type="scientific">Octopus sinensis</name>
    <name type="common">East Asian common octopus</name>
    <dbReference type="NCBI Taxonomy" id="2607531"/>
    <lineage>
        <taxon>Eukaryota</taxon>
        <taxon>Metazoa</taxon>
        <taxon>Spiralia</taxon>
        <taxon>Lophotrochozoa</taxon>
        <taxon>Mollusca</taxon>
        <taxon>Cephalopoda</taxon>
        <taxon>Coleoidea</taxon>
        <taxon>Octopodiformes</taxon>
        <taxon>Octopoda</taxon>
        <taxon>Incirrata</taxon>
        <taxon>Octopodidae</taxon>
        <taxon>Octopus</taxon>
    </lineage>
</organism>
<dbReference type="RefSeq" id="XP_029633313.1">
    <property type="nucleotide sequence ID" value="XM_029777453.1"/>
</dbReference>
<dbReference type="SUPFAM" id="SSF52540">
    <property type="entry name" value="P-loop containing nucleoside triphosphate hydrolases"/>
    <property type="match status" value="1"/>
</dbReference>
<name>A0A6P7S555_9MOLL</name>
<evidence type="ECO:0000313" key="2">
    <source>
        <dbReference type="Proteomes" id="UP000515154"/>
    </source>
</evidence>
<dbReference type="KEGG" id="osn:115209202"/>
<protein>
    <submittedName>
        <fullName evidence="3">Uncharacterized protein LOC115209202</fullName>
    </submittedName>
</protein>
<dbReference type="InterPro" id="IPR027417">
    <property type="entry name" value="P-loop_NTPase"/>
</dbReference>
<dbReference type="InterPro" id="IPR049163">
    <property type="entry name" value="Pif1-like_2B_dom"/>
</dbReference>
<proteinExistence type="predicted"/>
<dbReference type="Pfam" id="PF21530">
    <property type="entry name" value="Pif1_2B_dom"/>
    <property type="match status" value="1"/>
</dbReference>
<dbReference type="PANTHER" id="PTHR10492">
    <property type="match status" value="1"/>
</dbReference>
<accession>A0A6P7S555</accession>
<keyword evidence="2" id="KW-1185">Reference proteome</keyword>
<sequence length="209" mass="23166">MAYLKSSHLWGYVDNIKLESSTRARLHEDPLSEDFARDILLLGNGEVPQDGNEDVDISNISNISSIHILQDQGSPDLEVHNRDLDLLCQRAIFAPKNVAVGAINNNLLLLLPEDETVYKSIDSIPNLDEVVDYPTEFLSSLEPSGVPLHILTLKVGSSVMLIRNIHPLTLYNGTRLVITKLIPSVIVTTIMTVCSKCQDELIPRIPHVP</sequence>
<evidence type="ECO:0000313" key="3">
    <source>
        <dbReference type="RefSeq" id="XP_029633313.1"/>
    </source>
</evidence>
<reference evidence="3" key="1">
    <citation type="submission" date="2025-08" db="UniProtKB">
        <authorList>
            <consortium name="RefSeq"/>
        </authorList>
    </citation>
    <scope>IDENTIFICATION</scope>
</reference>
<gene>
    <name evidence="3" type="primary">LOC115209202</name>
</gene>
<dbReference type="PANTHER" id="PTHR10492:SF57">
    <property type="entry name" value="ATP-DEPENDENT DNA HELICASE"/>
    <property type="match status" value="1"/>
</dbReference>
<dbReference type="Proteomes" id="UP000515154">
    <property type="component" value="Linkage group LG3"/>
</dbReference>
<feature type="domain" description="DNA helicase Pif1-like 2B" evidence="1">
    <location>
        <begin position="136"/>
        <end position="181"/>
    </location>
</feature>
<evidence type="ECO:0000259" key="1">
    <source>
        <dbReference type="Pfam" id="PF21530"/>
    </source>
</evidence>
<dbReference type="AlphaFoldDB" id="A0A6P7S555"/>